<protein>
    <submittedName>
        <fullName evidence="2">PilZ domain-containing protein</fullName>
    </submittedName>
</protein>
<reference evidence="2" key="1">
    <citation type="submission" date="2023-02" db="EMBL/GenBank/DDBJ databases">
        <title>Tahibacter soli sp. nov. isolated from soil.</title>
        <authorList>
            <person name="Baek J.H."/>
            <person name="Lee J.K."/>
            <person name="Choi D.G."/>
            <person name="Jeon C.O."/>
        </authorList>
    </citation>
    <scope>NUCLEOTIDE SEQUENCE</scope>
    <source>
        <strain evidence="2">BL</strain>
    </source>
</reference>
<evidence type="ECO:0000313" key="2">
    <source>
        <dbReference type="EMBL" id="MDC8015090.1"/>
    </source>
</evidence>
<dbReference type="RefSeq" id="WP_263544113.1">
    <property type="nucleotide sequence ID" value="NZ_JAOVZO020000020.1"/>
</dbReference>
<dbReference type="Gene3D" id="2.40.10.220">
    <property type="entry name" value="predicted glycosyltransferase like domains"/>
    <property type="match status" value="1"/>
</dbReference>
<dbReference type="GO" id="GO:0035438">
    <property type="term" value="F:cyclic-di-GMP binding"/>
    <property type="evidence" value="ECO:0007669"/>
    <property type="project" value="InterPro"/>
</dbReference>
<accession>A0A9X4BI93</accession>
<evidence type="ECO:0000313" key="3">
    <source>
        <dbReference type="Proteomes" id="UP001139971"/>
    </source>
</evidence>
<gene>
    <name evidence="2" type="ORF">OD750_021305</name>
</gene>
<dbReference type="SUPFAM" id="SSF141371">
    <property type="entry name" value="PilZ domain-like"/>
    <property type="match status" value="1"/>
</dbReference>
<dbReference type="Pfam" id="PF07238">
    <property type="entry name" value="PilZ"/>
    <property type="match status" value="1"/>
</dbReference>
<feature type="domain" description="PilZ" evidence="1">
    <location>
        <begin position="3"/>
        <end position="83"/>
    </location>
</feature>
<organism evidence="2 3">
    <name type="scientific">Tahibacter soli</name>
    <dbReference type="NCBI Taxonomy" id="2983605"/>
    <lineage>
        <taxon>Bacteria</taxon>
        <taxon>Pseudomonadati</taxon>
        <taxon>Pseudomonadota</taxon>
        <taxon>Gammaproteobacteria</taxon>
        <taxon>Lysobacterales</taxon>
        <taxon>Rhodanobacteraceae</taxon>
        <taxon>Tahibacter</taxon>
    </lineage>
</organism>
<keyword evidence="3" id="KW-1185">Reference proteome</keyword>
<evidence type="ECO:0000259" key="1">
    <source>
        <dbReference type="Pfam" id="PF07238"/>
    </source>
</evidence>
<comment type="caution">
    <text evidence="2">The sequence shown here is derived from an EMBL/GenBank/DDBJ whole genome shotgun (WGS) entry which is preliminary data.</text>
</comment>
<dbReference type="EMBL" id="JAOVZO020000020">
    <property type="protein sequence ID" value="MDC8015090.1"/>
    <property type="molecule type" value="Genomic_DNA"/>
</dbReference>
<name>A0A9X4BI93_9GAMM</name>
<dbReference type="Proteomes" id="UP001139971">
    <property type="component" value="Unassembled WGS sequence"/>
</dbReference>
<dbReference type="InterPro" id="IPR009875">
    <property type="entry name" value="PilZ_domain"/>
</dbReference>
<sequence length="101" mass="11145">MKIRSAVLMMHGGDAWSSELEDISATGVLVRRPDDFAGKAGDLFVLDMMIGDELNIHLEATVARVTEESVGFAYARIPAEKEVPLWDLLGGYADSLESYRR</sequence>
<proteinExistence type="predicted"/>
<dbReference type="AlphaFoldDB" id="A0A9X4BI93"/>